<evidence type="ECO:0000256" key="1">
    <source>
        <dbReference type="ARBA" id="ARBA00006295"/>
    </source>
</evidence>
<dbReference type="FunFam" id="3.90.1530.30:FF:000001">
    <property type="entry name" value="Chromosome partitioning protein ParB"/>
    <property type="match status" value="1"/>
</dbReference>
<dbReference type="GO" id="GO:0007059">
    <property type="term" value="P:chromosome segregation"/>
    <property type="evidence" value="ECO:0007669"/>
    <property type="project" value="UniProtKB-KW"/>
</dbReference>
<dbReference type="FunFam" id="1.10.10.2830:FF:000001">
    <property type="entry name" value="Chromosome partitioning protein ParB"/>
    <property type="match status" value="1"/>
</dbReference>
<accession>A0A380TAQ3</accession>
<dbReference type="Pfam" id="PF23552">
    <property type="entry name" value="ParB_C"/>
    <property type="match status" value="1"/>
</dbReference>
<dbReference type="CDD" id="cd16393">
    <property type="entry name" value="SPO0J_N"/>
    <property type="match status" value="1"/>
</dbReference>
<evidence type="ECO:0000256" key="3">
    <source>
        <dbReference type="ARBA" id="ARBA00023125"/>
    </source>
</evidence>
<evidence type="ECO:0000259" key="4">
    <source>
        <dbReference type="SMART" id="SM00470"/>
    </source>
</evidence>
<dbReference type="SUPFAM" id="SSF109709">
    <property type="entry name" value="KorB DNA-binding domain-like"/>
    <property type="match status" value="1"/>
</dbReference>
<dbReference type="InterPro" id="IPR036086">
    <property type="entry name" value="ParB/Sulfiredoxin_sf"/>
</dbReference>
<dbReference type="EMBL" id="UIDG01000031">
    <property type="protein sequence ID" value="SUS04330.1"/>
    <property type="molecule type" value="Genomic_DNA"/>
</dbReference>
<dbReference type="AlphaFoldDB" id="A0A380TAQ3"/>
<dbReference type="SMART" id="SM00470">
    <property type="entry name" value="ParB"/>
    <property type="match status" value="1"/>
</dbReference>
<dbReference type="GO" id="GO:0045881">
    <property type="term" value="P:positive regulation of sporulation resulting in formation of a cellular spore"/>
    <property type="evidence" value="ECO:0007669"/>
    <property type="project" value="TreeGrafter"/>
</dbReference>
<dbReference type="Pfam" id="PF02195">
    <property type="entry name" value="ParB_N"/>
    <property type="match status" value="1"/>
</dbReference>
<reference evidence="5" key="1">
    <citation type="submission" date="2018-07" db="EMBL/GenBank/DDBJ databases">
        <authorList>
            <person name="Quirk P.G."/>
            <person name="Krulwich T.A."/>
        </authorList>
    </citation>
    <scope>NUCLEOTIDE SEQUENCE</scope>
</reference>
<keyword evidence="3" id="KW-0238">DNA-binding</keyword>
<dbReference type="GO" id="GO:0003677">
    <property type="term" value="F:DNA binding"/>
    <property type="evidence" value="ECO:0007669"/>
    <property type="project" value="UniProtKB-KW"/>
</dbReference>
<dbReference type="Pfam" id="PF17762">
    <property type="entry name" value="HTH_ParB"/>
    <property type="match status" value="1"/>
</dbReference>
<protein>
    <submittedName>
        <fullName evidence="5">Chromosome-partitioning protein ParB</fullName>
    </submittedName>
</protein>
<evidence type="ECO:0000256" key="2">
    <source>
        <dbReference type="ARBA" id="ARBA00022829"/>
    </source>
</evidence>
<dbReference type="PANTHER" id="PTHR33375:SF1">
    <property type="entry name" value="CHROMOSOME-PARTITIONING PROTEIN PARB-RELATED"/>
    <property type="match status" value="1"/>
</dbReference>
<dbReference type="InterPro" id="IPR057240">
    <property type="entry name" value="ParB_dimer_C"/>
</dbReference>
<organism evidence="5">
    <name type="scientific">metagenome</name>
    <dbReference type="NCBI Taxonomy" id="256318"/>
    <lineage>
        <taxon>unclassified sequences</taxon>
        <taxon>metagenomes</taxon>
    </lineage>
</organism>
<dbReference type="InterPro" id="IPR004437">
    <property type="entry name" value="ParB/RepB/Spo0J"/>
</dbReference>
<dbReference type="Gene3D" id="1.10.10.2830">
    <property type="match status" value="1"/>
</dbReference>
<comment type="similarity">
    <text evidence="1">Belongs to the ParB family.</text>
</comment>
<proteinExistence type="inferred from homology"/>
<name>A0A380TAQ3_9ZZZZ</name>
<dbReference type="InterPro" id="IPR003115">
    <property type="entry name" value="ParB_N"/>
</dbReference>
<dbReference type="PANTHER" id="PTHR33375">
    <property type="entry name" value="CHROMOSOME-PARTITIONING PROTEIN PARB-RELATED"/>
    <property type="match status" value="1"/>
</dbReference>
<dbReference type="Gene3D" id="3.90.1530.30">
    <property type="match status" value="1"/>
</dbReference>
<dbReference type="SUPFAM" id="SSF110849">
    <property type="entry name" value="ParB/Sulfiredoxin"/>
    <property type="match status" value="1"/>
</dbReference>
<dbReference type="GO" id="GO:0005694">
    <property type="term" value="C:chromosome"/>
    <property type="evidence" value="ECO:0007669"/>
    <property type="project" value="TreeGrafter"/>
</dbReference>
<dbReference type="InterPro" id="IPR041468">
    <property type="entry name" value="HTH_ParB/Spo0J"/>
</dbReference>
<dbReference type="NCBIfam" id="TIGR00180">
    <property type="entry name" value="parB_part"/>
    <property type="match status" value="1"/>
</dbReference>
<gene>
    <name evidence="5" type="primary">parB</name>
    <name evidence="5" type="ORF">DF3PB_1260010</name>
</gene>
<evidence type="ECO:0000313" key="5">
    <source>
        <dbReference type="EMBL" id="SUS04330.1"/>
    </source>
</evidence>
<keyword evidence="2" id="KW-0159">Chromosome partition</keyword>
<dbReference type="InterPro" id="IPR050336">
    <property type="entry name" value="Chromosome_partition/occlusion"/>
</dbReference>
<sequence length="302" mass="33504">MAAEPKRPALGRGLSALLGEDSEDYAQLDRLRTSRTIAIHLLRPSPFQPRRRMEEGELADLAQSIAAKGVLQPLLVRRIADDPQAFEIIAGERRWRAAQMAQLHEVPVVIKELSDREALEIALIENLQRQDLTALEEAQGYRRLMDEFEHTQDALARAIGKSRSHVANTLRLLSLPDSVKRLLDDGSLSAGHARTLVGVEDADALAEQVVKRGLNVRQTERLIAQHRSQPVSAPESEPAPTKDADTLALERDLSALLGLKAEIRFKRGGGALVLHYQTLEQLDALLHRLRRGGTDESDGENY</sequence>
<feature type="domain" description="ParB-like N-terminal" evidence="4">
    <location>
        <begin position="35"/>
        <end position="127"/>
    </location>
</feature>